<evidence type="ECO:0000256" key="3">
    <source>
        <dbReference type="ARBA" id="ARBA00006065"/>
    </source>
</evidence>
<protein>
    <recommendedName>
        <fullName evidence="12">Mannosyltransferase</fullName>
        <ecNumber evidence="12">2.4.1.-</ecNumber>
    </recommendedName>
</protein>
<keyword evidence="8 12" id="KW-0256">Endoplasmic reticulum</keyword>
<evidence type="ECO:0000256" key="12">
    <source>
        <dbReference type="RuleBase" id="RU363075"/>
    </source>
</evidence>
<comment type="similarity">
    <text evidence="3">Belongs to the glycosyltransferase 22 family. PIGB subfamily.</text>
</comment>
<evidence type="ECO:0000256" key="7">
    <source>
        <dbReference type="ARBA" id="ARBA00022692"/>
    </source>
</evidence>
<feature type="transmembrane region" description="Helical" evidence="12">
    <location>
        <begin position="343"/>
        <end position="362"/>
    </location>
</feature>
<comment type="function">
    <text evidence="11">Mannosyltransferase involved in glycosylphosphatidylinositol-anchor biosynthesis. Transfers the third mannose to Man2-GlcN-acyl-PI during GPI precursor assembly.</text>
</comment>
<keyword evidence="9 12" id="KW-1133">Transmembrane helix</keyword>
<evidence type="ECO:0000313" key="14">
    <source>
        <dbReference type="Proteomes" id="UP001201980"/>
    </source>
</evidence>
<feature type="transmembrane region" description="Helical" evidence="12">
    <location>
        <begin position="20"/>
        <end position="39"/>
    </location>
</feature>
<dbReference type="InterPro" id="IPR005599">
    <property type="entry name" value="GPI_mannosylTrfase"/>
</dbReference>
<dbReference type="GO" id="GO:0000026">
    <property type="term" value="F:alpha-1,2-mannosyltransferase activity"/>
    <property type="evidence" value="ECO:0007669"/>
    <property type="project" value="TreeGrafter"/>
</dbReference>
<keyword evidence="10 12" id="KW-0472">Membrane</keyword>
<comment type="pathway">
    <text evidence="2">Glycolipid biosynthesis; glycosylphosphatidylinositol-anchor biosynthesis.</text>
</comment>
<sequence>MSSSAPTTSSRRPRSSQTTILLALIALRLFNALTIRTFFQPDEYFQALEPAWLMAFGYETSPYVTWEWRLGLRSSLHPRLFATLYTAVDYAASIASISPHYRAEVLILVPKVTQAVLAAIGDWYTWRLAKSIYDEKRWIPEATLLMTVLSPWQWYVSTRTFSNSLETVLTIAALYYWPWRLFADVKQEKTEALKAPGEKSGLRVSLLLAAIAVLLRPTNILIWFSISTILLTRLSLDGQSPITASVVVVLAREVILCGGIILGITAVSDRYFYDDWVFPPYKFLYFNLAQSLAVFYGQNDWHYYLSQGIPLLSFGILPFVLYGLWKALGSNPGQEISLWSGNVLRTLGFAAVALMGALSLISHKEVRFIYPLLPIFHLVAAPYIVSHFTEAVAREPTNKKSPMRDAITIKNKPLLVVILTINFVVGVYLSYFHAGAPMAVLDFLRHEWEDRHPNQLSMGVDAIPQEASFPSSVIGPPFVVFLVPCHTSPWRSHLVYSELTGRALTCSPPLDTLPGSEERRNYKSETDLFYDNITEFLERPIKEEWSLTWGPNTPFSEAAGLPQFIVGFSGIRDELLGYFEDGLGSWWNAKLEERWAMWNGLFSDDWKREGYLIVWEVVQSSDEESGV</sequence>
<accession>A0AAD5WVU3</accession>
<evidence type="ECO:0000256" key="10">
    <source>
        <dbReference type="ARBA" id="ARBA00023136"/>
    </source>
</evidence>
<dbReference type="PANTHER" id="PTHR22760">
    <property type="entry name" value="GLYCOSYLTRANSFERASE"/>
    <property type="match status" value="1"/>
</dbReference>
<evidence type="ECO:0000256" key="4">
    <source>
        <dbReference type="ARBA" id="ARBA00022502"/>
    </source>
</evidence>
<dbReference type="PANTHER" id="PTHR22760:SF4">
    <property type="entry name" value="GPI MANNOSYLTRANSFERASE 3"/>
    <property type="match status" value="1"/>
</dbReference>
<evidence type="ECO:0000256" key="9">
    <source>
        <dbReference type="ARBA" id="ARBA00022989"/>
    </source>
</evidence>
<keyword evidence="14" id="KW-1185">Reference proteome</keyword>
<evidence type="ECO:0000256" key="5">
    <source>
        <dbReference type="ARBA" id="ARBA00022676"/>
    </source>
</evidence>
<feature type="transmembrane region" description="Helical" evidence="12">
    <location>
        <begin position="414"/>
        <end position="434"/>
    </location>
</feature>
<dbReference type="EC" id="2.4.1.-" evidence="12"/>
<evidence type="ECO:0000313" key="13">
    <source>
        <dbReference type="EMBL" id="KAJ2906835.1"/>
    </source>
</evidence>
<keyword evidence="4" id="KW-0337">GPI-anchor biosynthesis</keyword>
<dbReference type="Proteomes" id="UP001201980">
    <property type="component" value="Unassembled WGS sequence"/>
</dbReference>
<dbReference type="Pfam" id="PF03901">
    <property type="entry name" value="Glyco_transf_22"/>
    <property type="match status" value="1"/>
</dbReference>
<dbReference type="GO" id="GO:0005789">
    <property type="term" value="C:endoplasmic reticulum membrane"/>
    <property type="evidence" value="ECO:0007669"/>
    <property type="project" value="UniProtKB-SubCell"/>
</dbReference>
<dbReference type="GO" id="GO:0006506">
    <property type="term" value="P:GPI anchor biosynthetic process"/>
    <property type="evidence" value="ECO:0007669"/>
    <property type="project" value="UniProtKB-KW"/>
</dbReference>
<evidence type="ECO:0000256" key="1">
    <source>
        <dbReference type="ARBA" id="ARBA00004477"/>
    </source>
</evidence>
<evidence type="ECO:0000256" key="8">
    <source>
        <dbReference type="ARBA" id="ARBA00022824"/>
    </source>
</evidence>
<feature type="transmembrane region" description="Helical" evidence="12">
    <location>
        <begin position="246"/>
        <end position="267"/>
    </location>
</feature>
<name>A0AAD5WVU3_9PEZI</name>
<evidence type="ECO:0000256" key="11">
    <source>
        <dbReference type="ARBA" id="ARBA00024708"/>
    </source>
</evidence>
<feature type="transmembrane region" description="Helical" evidence="12">
    <location>
        <begin position="303"/>
        <end position="322"/>
    </location>
</feature>
<reference evidence="13" key="1">
    <citation type="submission" date="2022-07" db="EMBL/GenBank/DDBJ databases">
        <title>Draft genome sequence of Zalerion maritima ATCC 34329, a (micro)plastics degrading marine fungus.</title>
        <authorList>
            <person name="Paco A."/>
            <person name="Goncalves M.F.M."/>
            <person name="Rocha-Santos T.A.P."/>
            <person name="Alves A."/>
        </authorList>
    </citation>
    <scope>NUCLEOTIDE SEQUENCE</scope>
    <source>
        <strain evidence="13">ATCC 34329</strain>
    </source>
</reference>
<keyword evidence="7 12" id="KW-0812">Transmembrane</keyword>
<proteinExistence type="inferred from homology"/>
<feature type="transmembrane region" description="Helical" evidence="12">
    <location>
        <begin position="204"/>
        <end position="226"/>
    </location>
</feature>
<comment type="subcellular location">
    <subcellularLocation>
        <location evidence="1 12">Endoplasmic reticulum membrane</location>
        <topology evidence="1 12">Multi-pass membrane protein</topology>
    </subcellularLocation>
</comment>
<feature type="transmembrane region" description="Helical" evidence="12">
    <location>
        <begin position="368"/>
        <end position="393"/>
    </location>
</feature>
<dbReference type="AlphaFoldDB" id="A0AAD5WVU3"/>
<gene>
    <name evidence="13" type="ORF">MKZ38_010333</name>
</gene>
<evidence type="ECO:0000256" key="2">
    <source>
        <dbReference type="ARBA" id="ARBA00004687"/>
    </source>
</evidence>
<keyword evidence="5 12" id="KW-0328">Glycosyltransferase</keyword>
<evidence type="ECO:0000256" key="6">
    <source>
        <dbReference type="ARBA" id="ARBA00022679"/>
    </source>
</evidence>
<comment type="caution">
    <text evidence="13">The sequence shown here is derived from an EMBL/GenBank/DDBJ whole genome shotgun (WGS) entry which is preliminary data.</text>
</comment>
<organism evidence="13 14">
    <name type="scientific">Zalerion maritima</name>
    <dbReference type="NCBI Taxonomy" id="339359"/>
    <lineage>
        <taxon>Eukaryota</taxon>
        <taxon>Fungi</taxon>
        <taxon>Dikarya</taxon>
        <taxon>Ascomycota</taxon>
        <taxon>Pezizomycotina</taxon>
        <taxon>Sordariomycetes</taxon>
        <taxon>Lulworthiomycetidae</taxon>
        <taxon>Lulworthiales</taxon>
        <taxon>Lulworthiaceae</taxon>
        <taxon>Zalerion</taxon>
    </lineage>
</organism>
<dbReference type="EMBL" id="JAKWBI020000008">
    <property type="protein sequence ID" value="KAJ2906835.1"/>
    <property type="molecule type" value="Genomic_DNA"/>
</dbReference>
<keyword evidence="6" id="KW-0808">Transferase</keyword>